<feature type="transmembrane region" description="Helical" evidence="2">
    <location>
        <begin position="79"/>
        <end position="106"/>
    </location>
</feature>
<proteinExistence type="predicted"/>
<dbReference type="Proteomes" id="UP000622245">
    <property type="component" value="Unassembled WGS sequence"/>
</dbReference>
<evidence type="ECO:0000256" key="2">
    <source>
        <dbReference type="SAM" id="Phobius"/>
    </source>
</evidence>
<evidence type="ECO:0000313" key="3">
    <source>
        <dbReference type="EMBL" id="MBM0274530.1"/>
    </source>
</evidence>
<accession>A0ABS1YAY3</accession>
<organism evidence="3 4">
    <name type="scientific">Micromonospora tarensis</name>
    <dbReference type="NCBI Taxonomy" id="2806100"/>
    <lineage>
        <taxon>Bacteria</taxon>
        <taxon>Bacillati</taxon>
        <taxon>Actinomycetota</taxon>
        <taxon>Actinomycetes</taxon>
        <taxon>Micromonosporales</taxon>
        <taxon>Micromonosporaceae</taxon>
        <taxon>Micromonospora</taxon>
    </lineage>
</organism>
<keyword evidence="4" id="KW-1185">Reference proteome</keyword>
<name>A0ABS1YAY3_9ACTN</name>
<feature type="transmembrane region" description="Helical" evidence="2">
    <location>
        <begin position="41"/>
        <end position="67"/>
    </location>
</feature>
<keyword evidence="2" id="KW-1133">Transmembrane helix</keyword>
<reference evidence="3 4" key="1">
    <citation type="submission" date="2021-01" db="EMBL/GenBank/DDBJ databases">
        <title>Draft genome sequence of Micromonospora sp. strain STR1s_6.</title>
        <authorList>
            <person name="Karlyshev A."/>
            <person name="Jawad R."/>
        </authorList>
    </citation>
    <scope>NUCLEOTIDE SEQUENCE [LARGE SCALE GENOMIC DNA]</scope>
    <source>
        <strain evidence="3 4">STR1S-6</strain>
    </source>
</reference>
<comment type="caution">
    <text evidence="3">The sequence shown here is derived from an EMBL/GenBank/DDBJ whole genome shotgun (WGS) entry which is preliminary data.</text>
</comment>
<evidence type="ECO:0000313" key="4">
    <source>
        <dbReference type="Proteomes" id="UP000622245"/>
    </source>
</evidence>
<keyword evidence="2" id="KW-0472">Membrane</keyword>
<keyword evidence="2" id="KW-0812">Transmembrane</keyword>
<dbReference type="RefSeq" id="WP_203146956.1">
    <property type="nucleotide sequence ID" value="NZ_JAEVHL010000008.1"/>
</dbReference>
<sequence length="132" mass="13814">MTASRFDADDSPATRPGVGRWSVGAVFGTTMGLAPHLLHHLGLFAGTALLAGAGGTVLFGVLGVAAMTPMLLRLRRRFATWWAPGVALLLFAAMFATSTLLIGPALRRAGSDPPRPDPAHSTPAGEHTRHHD</sequence>
<evidence type="ECO:0000256" key="1">
    <source>
        <dbReference type="SAM" id="MobiDB-lite"/>
    </source>
</evidence>
<dbReference type="EMBL" id="JAEVHL010000008">
    <property type="protein sequence ID" value="MBM0274530.1"/>
    <property type="molecule type" value="Genomic_DNA"/>
</dbReference>
<gene>
    <name evidence="3" type="ORF">JM949_03130</name>
</gene>
<feature type="region of interest" description="Disordered" evidence="1">
    <location>
        <begin position="106"/>
        <end position="132"/>
    </location>
</feature>
<protein>
    <submittedName>
        <fullName evidence="3">Uncharacterized protein</fullName>
    </submittedName>
</protein>